<feature type="compositionally biased region" description="Low complexity" evidence="8">
    <location>
        <begin position="77"/>
        <end position="99"/>
    </location>
</feature>
<keyword evidence="3" id="KW-0509">mRNA transport</keyword>
<feature type="compositionally biased region" description="Low complexity" evidence="8">
    <location>
        <begin position="23"/>
        <end position="32"/>
    </location>
</feature>
<evidence type="ECO:0000313" key="10">
    <source>
        <dbReference type="Proteomes" id="UP001322138"/>
    </source>
</evidence>
<evidence type="ECO:0000256" key="2">
    <source>
        <dbReference type="ARBA" id="ARBA00022448"/>
    </source>
</evidence>
<dbReference type="PANTHER" id="PTHR13437:SF2">
    <property type="entry name" value="NUCLEOPORIN P58_P45"/>
    <property type="match status" value="1"/>
</dbReference>
<keyword evidence="2" id="KW-0813">Transport</keyword>
<evidence type="ECO:0000313" key="9">
    <source>
        <dbReference type="EMBL" id="KAK4644165.1"/>
    </source>
</evidence>
<dbReference type="Pfam" id="PF21121">
    <property type="entry name" value="Nup49_C"/>
    <property type="match status" value="1"/>
</dbReference>
<organism evidence="9 10">
    <name type="scientific">Podospora bellae-mahoneyi</name>
    <dbReference type="NCBI Taxonomy" id="2093777"/>
    <lineage>
        <taxon>Eukaryota</taxon>
        <taxon>Fungi</taxon>
        <taxon>Dikarya</taxon>
        <taxon>Ascomycota</taxon>
        <taxon>Pezizomycotina</taxon>
        <taxon>Sordariomycetes</taxon>
        <taxon>Sordariomycetidae</taxon>
        <taxon>Sordariales</taxon>
        <taxon>Podosporaceae</taxon>
        <taxon>Podospora</taxon>
    </lineage>
</organism>
<dbReference type="PANTHER" id="PTHR13437">
    <property type="entry name" value="NUCLEOPORIN P58/P45 NUCLEOPORIN-LIKE PROTEIN 1"/>
    <property type="match status" value="1"/>
</dbReference>
<evidence type="ECO:0000256" key="5">
    <source>
        <dbReference type="ARBA" id="ARBA00023010"/>
    </source>
</evidence>
<feature type="region of interest" description="Disordered" evidence="8">
    <location>
        <begin position="22"/>
        <end position="130"/>
    </location>
</feature>
<gene>
    <name evidence="9" type="primary">NUP49</name>
    <name evidence="9" type="ORF">QC761_302350</name>
</gene>
<feature type="compositionally biased region" description="Polar residues" evidence="8">
    <location>
        <begin position="145"/>
        <end position="155"/>
    </location>
</feature>
<dbReference type="EMBL" id="JAFFGZ010000005">
    <property type="protein sequence ID" value="KAK4644165.1"/>
    <property type="molecule type" value="Genomic_DNA"/>
</dbReference>
<accession>A0ABR0FME0</accession>
<proteinExistence type="predicted"/>
<evidence type="ECO:0000256" key="7">
    <source>
        <dbReference type="ARBA" id="ARBA00023242"/>
    </source>
</evidence>
<evidence type="ECO:0000256" key="6">
    <source>
        <dbReference type="ARBA" id="ARBA00023132"/>
    </source>
</evidence>
<feature type="compositionally biased region" description="Low complexity" evidence="8">
    <location>
        <begin position="159"/>
        <end position="183"/>
    </location>
</feature>
<dbReference type="InterPro" id="IPR024882">
    <property type="entry name" value="NUP58/p45/49"/>
</dbReference>
<comment type="caution">
    <text evidence="9">The sequence shown here is derived from an EMBL/GenBank/DDBJ whole genome shotgun (WGS) entry which is preliminary data.</text>
</comment>
<protein>
    <submittedName>
        <fullName evidence="9">Nucleoporin nup49/NSP49 (Nuclear pore protein nup49/NSP49)</fullName>
    </submittedName>
</protein>
<evidence type="ECO:0000256" key="3">
    <source>
        <dbReference type="ARBA" id="ARBA00022816"/>
    </source>
</evidence>
<evidence type="ECO:0000256" key="8">
    <source>
        <dbReference type="SAM" id="MobiDB-lite"/>
    </source>
</evidence>
<evidence type="ECO:0000256" key="1">
    <source>
        <dbReference type="ARBA" id="ARBA00004567"/>
    </source>
</evidence>
<dbReference type="GeneID" id="87896857"/>
<feature type="compositionally biased region" description="Low complexity" evidence="8">
    <location>
        <begin position="57"/>
        <end position="70"/>
    </location>
</feature>
<comment type="subcellular location">
    <subcellularLocation>
        <location evidence="1">Nucleus</location>
        <location evidence="1">Nuclear pore complex</location>
    </subcellularLocation>
</comment>
<name>A0ABR0FME0_9PEZI</name>
<feature type="compositionally biased region" description="Polar residues" evidence="8">
    <location>
        <begin position="39"/>
        <end position="56"/>
    </location>
</feature>
<dbReference type="RefSeq" id="XP_062733141.1">
    <property type="nucleotide sequence ID" value="XM_062877375.1"/>
</dbReference>
<feature type="region of interest" description="Disordered" evidence="8">
    <location>
        <begin position="145"/>
        <end position="221"/>
    </location>
</feature>
<dbReference type="Proteomes" id="UP001322138">
    <property type="component" value="Unassembled WGS sequence"/>
</dbReference>
<keyword evidence="10" id="KW-1185">Reference proteome</keyword>
<dbReference type="Pfam" id="PF13634">
    <property type="entry name" value="Nucleoporin_FG"/>
    <property type="match status" value="2"/>
</dbReference>
<feature type="compositionally biased region" description="Low complexity" evidence="8">
    <location>
        <begin position="106"/>
        <end position="121"/>
    </location>
</feature>
<keyword evidence="4" id="KW-0653">Protein transport</keyword>
<reference evidence="9 10" key="1">
    <citation type="journal article" date="2023" name="bioRxiv">
        <title>High-quality genome assemblies of four members of thePodospora anserinaspecies complex.</title>
        <authorList>
            <person name="Ament-Velasquez S.L."/>
            <person name="Vogan A.A."/>
            <person name="Wallerman O."/>
            <person name="Hartmann F."/>
            <person name="Gautier V."/>
            <person name="Silar P."/>
            <person name="Giraud T."/>
            <person name="Johannesson H."/>
        </authorList>
    </citation>
    <scope>NUCLEOTIDE SEQUENCE [LARGE SCALE GENOMIC DNA]</scope>
    <source>
        <strain evidence="9 10">CBS 112042</strain>
    </source>
</reference>
<feature type="compositionally biased region" description="Polar residues" evidence="8">
    <location>
        <begin position="204"/>
        <end position="221"/>
    </location>
</feature>
<dbReference type="InterPro" id="IPR025574">
    <property type="entry name" value="Nucleoporin_FG_rpt"/>
</dbReference>
<keyword evidence="7" id="KW-0539">Nucleus</keyword>
<evidence type="ECO:0000256" key="4">
    <source>
        <dbReference type="ARBA" id="ARBA00022927"/>
    </source>
</evidence>
<keyword evidence="6" id="KW-0906">Nuclear pore complex</keyword>
<keyword evidence="5" id="KW-0811">Translocation</keyword>
<sequence>MFGRSASGPGGLSINTGGANLFGSGTTQQTPAAGGGLFGSTTTTQPAQQGTSLFGGTSTATTQPQQPTSSLFGTTATSQPQQSGGLLGQTTTTPQAQTGGLFGNKLGTTQPAQPQQQQQTGGLFGGGIATTTQQPQTMSLFGGATMQQTQPQQSGGLFGATPQQPQQQQGGLFGGTSTTTGTSMFGTKPDAPAATSLFGGGSLGQSTMQQPAQQQVPGLTMGQTAKQSVVPGVRIDLSNIRSTTRFNDLQETLQKEIADIDDRIQKCIRDYEAVEAFLPSHGELLSAIPTDVSFVSRKSEGAHRALESDIDAINQLHELIKTDADNARLSFKAIDNLKLPVQYHQTGLWSKGGSTGAGDANAESNSDLITFFSKTADEMDTMMNRFEKNLGEIEVHLHGVQGNMMEALQRAAAGNRPGQNGVDENVLELAAVLREFEEGILKVAGKVGGLKEGITELQLKDFMGHGS</sequence>